<reference evidence="2 3" key="1">
    <citation type="submission" date="2017-06" db="EMBL/GenBank/DDBJ databases">
        <authorList>
            <person name="Kim H.J."/>
            <person name="Triplett B.A."/>
        </authorList>
    </citation>
    <scope>NUCLEOTIDE SEQUENCE [LARGE SCALE GENOMIC DNA]</scope>
    <source>
        <strain evidence="2 3">U15</strain>
    </source>
</reference>
<feature type="transmembrane region" description="Helical" evidence="1">
    <location>
        <begin position="31"/>
        <end position="49"/>
    </location>
</feature>
<keyword evidence="1" id="KW-0472">Membrane</keyword>
<gene>
    <name evidence="2" type="ORF">SAMN06265795_103139</name>
</gene>
<keyword evidence="1" id="KW-1133">Transmembrane helix</keyword>
<feature type="transmembrane region" description="Helical" evidence="1">
    <location>
        <begin position="6"/>
        <end position="24"/>
    </location>
</feature>
<dbReference type="OrthoDB" id="9806559at2"/>
<dbReference type="AlphaFoldDB" id="A0A239F2D0"/>
<dbReference type="InterPro" id="IPR046027">
    <property type="entry name" value="DUF5985"/>
</dbReference>
<name>A0A239F2D0_9BURK</name>
<evidence type="ECO:0000313" key="3">
    <source>
        <dbReference type="Proteomes" id="UP000198284"/>
    </source>
</evidence>
<sequence>MNQMLAGAIAMAWLIPGVFFLRFWTVTRDRFFLFFAAAFIIESANRVFFWQQADITEDLQPYYLIRLAAYVLILIAILDKNRKRD</sequence>
<keyword evidence="1" id="KW-0812">Transmembrane</keyword>
<protein>
    <submittedName>
        <fullName evidence="2">Uncharacterized protein</fullName>
    </submittedName>
</protein>
<dbReference type="Pfam" id="PF19447">
    <property type="entry name" value="DUF5985"/>
    <property type="match status" value="1"/>
</dbReference>
<feature type="transmembrane region" description="Helical" evidence="1">
    <location>
        <begin position="61"/>
        <end position="78"/>
    </location>
</feature>
<dbReference type="RefSeq" id="WP_089398646.1">
    <property type="nucleotide sequence ID" value="NZ_FZOT01000003.1"/>
</dbReference>
<evidence type="ECO:0000256" key="1">
    <source>
        <dbReference type="SAM" id="Phobius"/>
    </source>
</evidence>
<organism evidence="2 3">
    <name type="scientific">Noviherbaspirillum humi</name>
    <dbReference type="NCBI Taxonomy" id="1688639"/>
    <lineage>
        <taxon>Bacteria</taxon>
        <taxon>Pseudomonadati</taxon>
        <taxon>Pseudomonadota</taxon>
        <taxon>Betaproteobacteria</taxon>
        <taxon>Burkholderiales</taxon>
        <taxon>Oxalobacteraceae</taxon>
        <taxon>Noviherbaspirillum</taxon>
    </lineage>
</organism>
<dbReference type="EMBL" id="FZOT01000003">
    <property type="protein sequence ID" value="SNS50995.1"/>
    <property type="molecule type" value="Genomic_DNA"/>
</dbReference>
<evidence type="ECO:0000313" key="2">
    <source>
        <dbReference type="EMBL" id="SNS50995.1"/>
    </source>
</evidence>
<proteinExistence type="predicted"/>
<keyword evidence="3" id="KW-1185">Reference proteome</keyword>
<accession>A0A239F2D0</accession>
<dbReference type="Proteomes" id="UP000198284">
    <property type="component" value="Unassembled WGS sequence"/>
</dbReference>